<dbReference type="KEGG" id="elux:BTN50_0861"/>
<name>A0A291B8N7_9GAMM</name>
<gene>
    <name evidence="1" type="ORF">BTN50_0861</name>
</gene>
<proteinExistence type="predicted"/>
<dbReference type="EMBL" id="CP020660">
    <property type="protein sequence ID" value="ATF09368.1"/>
    <property type="molecule type" value="Genomic_DNA"/>
</dbReference>
<dbReference type="AlphaFoldDB" id="A0A291B8N7"/>
<organism evidence="1 2">
    <name type="scientific">Candidatus Enterovibrio altilux</name>
    <dbReference type="NCBI Taxonomy" id="1927128"/>
    <lineage>
        <taxon>Bacteria</taxon>
        <taxon>Pseudomonadati</taxon>
        <taxon>Pseudomonadota</taxon>
        <taxon>Gammaproteobacteria</taxon>
        <taxon>Vibrionales</taxon>
        <taxon>Vibrionaceae</taxon>
        <taxon>Enterovibrio</taxon>
    </lineage>
</organism>
<evidence type="ECO:0000313" key="2">
    <source>
        <dbReference type="Proteomes" id="UP000218160"/>
    </source>
</evidence>
<dbReference type="Proteomes" id="UP000218160">
    <property type="component" value="Chromosome 1"/>
</dbReference>
<protein>
    <submittedName>
        <fullName evidence="1">Uncharacterized protein</fullName>
    </submittedName>
</protein>
<sequence>MFANLLNGHCYALTIHAVASKPKRLTSVQGEEQMNHPTLDY</sequence>
<keyword evidence="2" id="KW-1185">Reference proteome</keyword>
<evidence type="ECO:0000313" key="1">
    <source>
        <dbReference type="EMBL" id="ATF09368.1"/>
    </source>
</evidence>
<accession>A0A291B8N7</accession>
<reference evidence="2" key="1">
    <citation type="submission" date="2017-04" db="EMBL/GenBank/DDBJ databases">
        <title>Genome evolution of the luminous symbionts of deep sea anglerfish.</title>
        <authorList>
            <person name="Hendry T.A."/>
        </authorList>
    </citation>
    <scope>NUCLEOTIDE SEQUENCE [LARGE SCALE GENOMIC DNA]</scope>
</reference>